<dbReference type="InterPro" id="IPR050194">
    <property type="entry name" value="Glycosyltransferase_grp1"/>
</dbReference>
<evidence type="ECO:0000313" key="5">
    <source>
        <dbReference type="EMBL" id="MFI7587864.1"/>
    </source>
</evidence>
<dbReference type="RefSeq" id="WP_398280332.1">
    <property type="nucleotide sequence ID" value="NZ_JBITLV010000003.1"/>
</dbReference>
<dbReference type="EC" id="2.4.-.-" evidence="5"/>
<keyword evidence="6" id="KW-1185">Reference proteome</keyword>
<dbReference type="EMBL" id="JBITLV010000003">
    <property type="protein sequence ID" value="MFI7587864.1"/>
    <property type="molecule type" value="Genomic_DNA"/>
</dbReference>
<dbReference type="Pfam" id="PF00534">
    <property type="entry name" value="Glycos_transf_1"/>
    <property type="match status" value="1"/>
</dbReference>
<dbReference type="PANTHER" id="PTHR45947">
    <property type="entry name" value="SULFOQUINOVOSYL TRANSFERASE SQD2"/>
    <property type="match status" value="1"/>
</dbReference>
<keyword evidence="1 5" id="KW-0328">Glycosyltransferase</keyword>
<feature type="domain" description="Glycosyltransferase subfamily 4-like N-terminal" evidence="4">
    <location>
        <begin position="46"/>
        <end position="193"/>
    </location>
</feature>
<feature type="domain" description="Glycosyl transferase family 1" evidence="3">
    <location>
        <begin position="217"/>
        <end position="323"/>
    </location>
</feature>
<dbReference type="InterPro" id="IPR001296">
    <property type="entry name" value="Glyco_trans_1"/>
</dbReference>
<dbReference type="CDD" id="cd03801">
    <property type="entry name" value="GT4_PimA-like"/>
    <property type="match status" value="1"/>
</dbReference>
<gene>
    <name evidence="5" type="ORF">ACIB24_12390</name>
</gene>
<proteinExistence type="predicted"/>
<organism evidence="5 6">
    <name type="scientific">Spongisporangium articulatum</name>
    <dbReference type="NCBI Taxonomy" id="3362603"/>
    <lineage>
        <taxon>Bacteria</taxon>
        <taxon>Bacillati</taxon>
        <taxon>Actinomycetota</taxon>
        <taxon>Actinomycetes</taxon>
        <taxon>Kineosporiales</taxon>
        <taxon>Kineosporiaceae</taxon>
        <taxon>Spongisporangium</taxon>
    </lineage>
</organism>
<dbReference type="Proteomes" id="UP001612915">
    <property type="component" value="Unassembled WGS sequence"/>
</dbReference>
<dbReference type="Pfam" id="PF13439">
    <property type="entry name" value="Glyco_transf_4"/>
    <property type="match status" value="1"/>
</dbReference>
<keyword evidence="2 5" id="KW-0808">Transferase</keyword>
<reference evidence="5 6" key="1">
    <citation type="submission" date="2024-10" db="EMBL/GenBank/DDBJ databases">
        <title>The Natural Products Discovery Center: Release of the First 8490 Sequenced Strains for Exploring Actinobacteria Biosynthetic Diversity.</title>
        <authorList>
            <person name="Kalkreuter E."/>
            <person name="Kautsar S.A."/>
            <person name="Yang D."/>
            <person name="Bader C.D."/>
            <person name="Teijaro C.N."/>
            <person name="Fluegel L."/>
            <person name="Davis C.M."/>
            <person name="Simpson J.R."/>
            <person name="Lauterbach L."/>
            <person name="Steele A.D."/>
            <person name="Gui C."/>
            <person name="Meng S."/>
            <person name="Li G."/>
            <person name="Viehrig K."/>
            <person name="Ye F."/>
            <person name="Su P."/>
            <person name="Kiefer A.F."/>
            <person name="Nichols A."/>
            <person name="Cepeda A.J."/>
            <person name="Yan W."/>
            <person name="Fan B."/>
            <person name="Jiang Y."/>
            <person name="Adhikari A."/>
            <person name="Zheng C.-J."/>
            <person name="Schuster L."/>
            <person name="Cowan T.M."/>
            <person name="Smanski M.J."/>
            <person name="Chevrette M.G."/>
            <person name="De Carvalho L.P.S."/>
            <person name="Shen B."/>
        </authorList>
    </citation>
    <scope>NUCLEOTIDE SEQUENCE [LARGE SCALE GENOMIC DNA]</scope>
    <source>
        <strain evidence="5 6">NPDC049639</strain>
    </source>
</reference>
<dbReference type="InterPro" id="IPR028098">
    <property type="entry name" value="Glyco_trans_4-like_N"/>
</dbReference>
<evidence type="ECO:0000259" key="3">
    <source>
        <dbReference type="Pfam" id="PF00534"/>
    </source>
</evidence>
<name>A0ABW8ANA0_9ACTN</name>
<dbReference type="GO" id="GO:0016757">
    <property type="term" value="F:glycosyltransferase activity"/>
    <property type="evidence" value="ECO:0007669"/>
    <property type="project" value="UniProtKB-KW"/>
</dbReference>
<evidence type="ECO:0000259" key="4">
    <source>
        <dbReference type="Pfam" id="PF13439"/>
    </source>
</evidence>
<dbReference type="PANTHER" id="PTHR45947:SF3">
    <property type="entry name" value="SULFOQUINOVOSYL TRANSFERASE SQD2"/>
    <property type="match status" value="1"/>
</dbReference>
<evidence type="ECO:0000313" key="6">
    <source>
        <dbReference type="Proteomes" id="UP001612915"/>
    </source>
</evidence>
<accession>A0ABW8ANA0</accession>
<comment type="caution">
    <text evidence="5">The sequence shown here is derived from an EMBL/GenBank/DDBJ whole genome shotgun (WGS) entry which is preliminary data.</text>
</comment>
<sequence length="398" mass="42842">MSEFGIEPTVVPSDPLVETPLDVVDTPAGRASTFTVLHVVRSLASGTATAIADYAAALPDARHVVLCDTENSFQITQSFPVQVLARMPQSFRGAVGVIRDVVAGLRPDVIHAHSSFAGFYVRAGLRGGTLRRVVYTPHCYSFFRRDVGPLTRSAFWLAEAALTLRTPTVAACSPDEARAAARLPRARPTYVPNVAAVPATLREQARTTPRTGGGEARRPLVVSMGRLCPQKDPALFVDAAVASREAGLDLDWLWIGGADDENRHYEELFRKHGVGYTGWVSRSAALSQLARADLYVHTAAWEGAPLSVLESAALGVPVLGRTTPALRSLGLAPLWRTPQELVRLLQDGLEGAGVREAARHTEALLATHTREAQRQALAGVYADIRSRVGAPERARRSA</sequence>
<dbReference type="SUPFAM" id="SSF53756">
    <property type="entry name" value="UDP-Glycosyltransferase/glycogen phosphorylase"/>
    <property type="match status" value="1"/>
</dbReference>
<evidence type="ECO:0000256" key="1">
    <source>
        <dbReference type="ARBA" id="ARBA00022676"/>
    </source>
</evidence>
<protein>
    <submittedName>
        <fullName evidence="5">Glycosyltransferase family 4 protein</fullName>
        <ecNumber evidence="5">2.4.-.-</ecNumber>
    </submittedName>
</protein>
<evidence type="ECO:0000256" key="2">
    <source>
        <dbReference type="ARBA" id="ARBA00022679"/>
    </source>
</evidence>
<dbReference type="Gene3D" id="3.40.50.2000">
    <property type="entry name" value="Glycogen Phosphorylase B"/>
    <property type="match status" value="2"/>
</dbReference>